<evidence type="ECO:0008006" key="3">
    <source>
        <dbReference type="Google" id="ProtNLM"/>
    </source>
</evidence>
<accession>A0A916QBT5</accession>
<dbReference type="InterPro" id="IPR013367">
    <property type="entry name" value="Flagellar_put"/>
</dbReference>
<dbReference type="RefSeq" id="WP_200966000.1">
    <property type="nucleotide sequence ID" value="NZ_BMAQ01000006.1"/>
</dbReference>
<reference evidence="1" key="2">
    <citation type="journal article" date="2021" name="Data Brief">
        <title>Draft genome sequence data of the facultative, thermophilic, xylanolytic bacterium Paenibacillus sp. strain DA-C8.</title>
        <authorList>
            <person name="Chhe C."/>
            <person name="Uke A."/>
            <person name="Baramee S."/>
            <person name="Ungkulpasvich U."/>
            <person name="Tachaapaikoon C."/>
            <person name="Pason P."/>
            <person name="Waeonukul R."/>
            <person name="Ratanakhanokchai K."/>
            <person name="Kosugi A."/>
        </authorList>
    </citation>
    <scope>NUCLEOTIDE SEQUENCE</scope>
    <source>
        <strain evidence="1">DA-C8</strain>
    </source>
</reference>
<sequence>MTDKITAGQLYQRIQPVIQQSSRAAKPAERSAEPRSFEQLLQANLLKFSHHAEARLLQRGIRMNAESLAKLEKAVRQAEAKGAKESLILTSDAAFIVNVKNRTVVTAIDHASLQQHVFTQIDSAVIVDA</sequence>
<gene>
    <name evidence="1" type="ORF">PRECH8_10210</name>
</gene>
<dbReference type="AlphaFoldDB" id="A0A916QBT5"/>
<proteinExistence type="predicted"/>
<keyword evidence="2" id="KW-1185">Reference proteome</keyword>
<evidence type="ECO:0000313" key="2">
    <source>
        <dbReference type="Proteomes" id="UP000654993"/>
    </source>
</evidence>
<reference evidence="1" key="1">
    <citation type="submission" date="2020-08" db="EMBL/GenBank/DDBJ databases">
        <authorList>
            <person name="Uke A."/>
            <person name="Chhe C."/>
            <person name="Baramee S."/>
            <person name="Kosugi A."/>
        </authorList>
    </citation>
    <scope>NUCLEOTIDE SEQUENCE</scope>
    <source>
        <strain evidence="1">DA-C8</strain>
    </source>
</reference>
<protein>
    <recommendedName>
        <fullName evidence="3">Flagellar operon protein</fullName>
    </recommendedName>
</protein>
<name>A0A916QBT5_9BACL</name>
<evidence type="ECO:0000313" key="1">
    <source>
        <dbReference type="EMBL" id="GFR37725.1"/>
    </source>
</evidence>
<dbReference type="Proteomes" id="UP000654993">
    <property type="component" value="Unassembled WGS sequence"/>
</dbReference>
<dbReference type="EMBL" id="BMAQ01000006">
    <property type="protein sequence ID" value="GFR37725.1"/>
    <property type="molecule type" value="Genomic_DNA"/>
</dbReference>
<comment type="caution">
    <text evidence="1">The sequence shown here is derived from an EMBL/GenBank/DDBJ whole genome shotgun (WGS) entry which is preliminary data.</text>
</comment>
<organism evidence="1 2">
    <name type="scientific">Insulibacter thermoxylanivorax</name>
    <dbReference type="NCBI Taxonomy" id="2749268"/>
    <lineage>
        <taxon>Bacteria</taxon>
        <taxon>Bacillati</taxon>
        <taxon>Bacillota</taxon>
        <taxon>Bacilli</taxon>
        <taxon>Bacillales</taxon>
        <taxon>Paenibacillaceae</taxon>
        <taxon>Insulibacter</taxon>
    </lineage>
</organism>
<dbReference type="NCBIfam" id="TIGR02530">
    <property type="entry name" value="flg_new"/>
    <property type="match status" value="1"/>
</dbReference>
<dbReference type="Pfam" id="PF12611">
    <property type="entry name" value="Flagellar_put"/>
    <property type="match status" value="1"/>
</dbReference>